<dbReference type="PANTHER" id="PTHR13789">
    <property type="entry name" value="MONOOXYGENASE"/>
    <property type="match status" value="1"/>
</dbReference>
<dbReference type="InterPro" id="IPR036188">
    <property type="entry name" value="FAD/NAD-bd_sf"/>
</dbReference>
<evidence type="ECO:0000256" key="4">
    <source>
        <dbReference type="ARBA" id="ARBA00023002"/>
    </source>
</evidence>
<organism evidence="7 8">
    <name type="scientific">Bosea vaviloviae</name>
    <dbReference type="NCBI Taxonomy" id="1526658"/>
    <lineage>
        <taxon>Bacteria</taxon>
        <taxon>Pseudomonadati</taxon>
        <taxon>Pseudomonadota</taxon>
        <taxon>Alphaproteobacteria</taxon>
        <taxon>Hyphomicrobiales</taxon>
        <taxon>Boseaceae</taxon>
        <taxon>Bosea</taxon>
    </lineage>
</organism>
<dbReference type="RefSeq" id="WP_069692229.1">
    <property type="nucleotide sequence ID" value="NZ_CP017147.1"/>
</dbReference>
<dbReference type="GO" id="GO:0071949">
    <property type="term" value="F:FAD binding"/>
    <property type="evidence" value="ECO:0007669"/>
    <property type="project" value="InterPro"/>
</dbReference>
<sequence length="394" mass="41974">MPTPHILIAGAGIGGLTAAIALARRGIAVTLAEKRTGFGETGAGLQLSPNAGRVLAALDLGFALKRVGVTVDRLVIRRWRNGAEIAGMPMAVAPAETPFRVLKRSDLHMLLLDAARQLPNIRLVVGRGLQEIAQTQDSITATLVSDAGQIETVQALGVVGADGLWSRLRELSGDAASPAFTGFEAWRSLVPAGSDKPAADITLHLGAGRHAVHYPVANGREINLVIIREAKEAREGWSRDGDARLLTSHLAGAAPDLHRLAGAAGPWQVWSLFDRPPAAMAQGRIALLGDAAHPVLPFFAQGAALAIEDAAVLAHELATHLERDGASGVPAAMAAYAKARTERVARVQATSRSNGRAYHLGRPWSFGRDLVMRRLGPDGMRRRYDWLYDWRAPV</sequence>
<comment type="cofactor">
    <cofactor evidence="1">
        <name>FAD</name>
        <dbReference type="ChEBI" id="CHEBI:57692"/>
    </cofactor>
</comment>
<evidence type="ECO:0000313" key="8">
    <source>
        <dbReference type="Proteomes" id="UP000094969"/>
    </source>
</evidence>
<dbReference type="Proteomes" id="UP000094969">
    <property type="component" value="Chromosome"/>
</dbReference>
<gene>
    <name evidence="7" type="ORF">BHK69_23600</name>
</gene>
<evidence type="ECO:0000256" key="5">
    <source>
        <dbReference type="ARBA" id="ARBA00023033"/>
    </source>
</evidence>
<dbReference type="STRING" id="1526658.BHK69_23600"/>
<evidence type="ECO:0000256" key="1">
    <source>
        <dbReference type="ARBA" id="ARBA00001974"/>
    </source>
</evidence>
<dbReference type="Gene3D" id="3.50.50.60">
    <property type="entry name" value="FAD/NAD(P)-binding domain"/>
    <property type="match status" value="1"/>
</dbReference>
<dbReference type="PRINTS" id="PR00420">
    <property type="entry name" value="RNGMNOXGNASE"/>
</dbReference>
<name>A0A1D7U6R1_9HYPH</name>
<dbReference type="SUPFAM" id="SSF51905">
    <property type="entry name" value="FAD/NAD(P)-binding domain"/>
    <property type="match status" value="1"/>
</dbReference>
<dbReference type="InterPro" id="IPR002938">
    <property type="entry name" value="FAD-bd"/>
</dbReference>
<evidence type="ECO:0000256" key="2">
    <source>
        <dbReference type="ARBA" id="ARBA00022630"/>
    </source>
</evidence>
<evidence type="ECO:0000313" key="7">
    <source>
        <dbReference type="EMBL" id="AOO83027.1"/>
    </source>
</evidence>
<protein>
    <recommendedName>
        <fullName evidence="6">FAD-binding domain-containing protein</fullName>
    </recommendedName>
</protein>
<dbReference type="AlphaFoldDB" id="A0A1D7U6R1"/>
<evidence type="ECO:0000256" key="3">
    <source>
        <dbReference type="ARBA" id="ARBA00022827"/>
    </source>
</evidence>
<keyword evidence="5" id="KW-0503">Monooxygenase</keyword>
<keyword evidence="2" id="KW-0285">Flavoprotein</keyword>
<reference evidence="7 8" key="1">
    <citation type="journal article" date="2015" name="Antonie Van Leeuwenhoek">
        <title>Bosea vaviloviae sp. nov., a new species of slow-growing rhizobia isolated from nodules of the relict species Vavilovia formosa (Stev.) Fed.</title>
        <authorList>
            <person name="Safronova V.I."/>
            <person name="Kuznetsova I.G."/>
            <person name="Sazanova A.L."/>
            <person name="Kimeklis A.K."/>
            <person name="Belimov A.A."/>
            <person name="Andronov E.E."/>
            <person name="Pinaev A.G."/>
            <person name="Chizhevskaya E.P."/>
            <person name="Pukhaev A.R."/>
            <person name="Popov K.P."/>
            <person name="Willems A."/>
            <person name="Tikhonovich I.A."/>
        </authorList>
    </citation>
    <scope>NUCLEOTIDE SEQUENCE [LARGE SCALE GENOMIC DNA]</scope>
    <source>
        <strain evidence="7 8">Vaf18</strain>
    </source>
</reference>
<dbReference type="Pfam" id="PF01494">
    <property type="entry name" value="FAD_binding_3"/>
    <property type="match status" value="1"/>
</dbReference>
<evidence type="ECO:0000259" key="6">
    <source>
        <dbReference type="Pfam" id="PF01494"/>
    </source>
</evidence>
<keyword evidence="4" id="KW-0560">Oxidoreductase</keyword>
<dbReference type="InterPro" id="IPR050493">
    <property type="entry name" value="FAD-dep_Monooxygenase_BioMet"/>
</dbReference>
<feature type="domain" description="FAD-binding" evidence="6">
    <location>
        <begin position="6"/>
        <end position="347"/>
    </location>
</feature>
<keyword evidence="3" id="KW-0274">FAD</keyword>
<dbReference type="OrthoDB" id="4230779at2"/>
<dbReference type="GO" id="GO:0004497">
    <property type="term" value="F:monooxygenase activity"/>
    <property type="evidence" value="ECO:0007669"/>
    <property type="project" value="UniProtKB-KW"/>
</dbReference>
<dbReference type="KEGG" id="bvv:BHK69_23600"/>
<accession>A0A1D7U6R1</accession>
<dbReference type="PANTHER" id="PTHR13789:SF318">
    <property type="entry name" value="GERANYLGERANYL DIPHOSPHATE REDUCTASE"/>
    <property type="match status" value="1"/>
</dbReference>
<dbReference type="EMBL" id="CP017147">
    <property type="protein sequence ID" value="AOO83027.1"/>
    <property type="molecule type" value="Genomic_DNA"/>
</dbReference>
<keyword evidence="8" id="KW-1185">Reference proteome</keyword>
<proteinExistence type="predicted"/>
<dbReference type="SUPFAM" id="SSF54373">
    <property type="entry name" value="FAD-linked reductases, C-terminal domain"/>
    <property type="match status" value="1"/>
</dbReference>